<evidence type="ECO:0000259" key="1">
    <source>
        <dbReference type="PROSITE" id="PS50887"/>
    </source>
</evidence>
<dbReference type="InterPro" id="IPR000160">
    <property type="entry name" value="GGDEF_dom"/>
</dbReference>
<dbReference type="InterPro" id="IPR003018">
    <property type="entry name" value="GAF"/>
</dbReference>
<dbReference type="Proteomes" id="UP000662818">
    <property type="component" value="Chromosome"/>
</dbReference>
<dbReference type="InterPro" id="IPR029016">
    <property type="entry name" value="GAF-like_dom_sf"/>
</dbReference>
<dbReference type="SMART" id="SM00267">
    <property type="entry name" value="GGDEF"/>
    <property type="match status" value="1"/>
</dbReference>
<sequence length="321" mass="34321">MSEAVEGALSAEPVLPATGADAFAASARSVVEYLSRRTPLADWSVSRVAGGEQVHVHVHHDALIATGDRVPWDDTFCRQMTDGAAHVVHDAVRDPDYAWLPDAGPIRAYVGFPITDDGDLFGILCGVGSSPLADLPPFDADLVELLSSLLSSQVGIARAADRERRRATIAVALAATDELTGLVNRRGWDTLVADAQQRIEAFGDPVAVAVVDVDGLKTTNDTFGHAAGDDLLRRTAAALLAAGTDQDRVARYGGDEFTVLTNNVAVADLADHYARFERSLAEHDVRASLGHAWTGPGDRTVLEAFRLADASMYDAKRSRRR</sequence>
<dbReference type="NCBIfam" id="TIGR00254">
    <property type="entry name" value="GGDEF"/>
    <property type="match status" value="1"/>
</dbReference>
<dbReference type="SMART" id="SM00065">
    <property type="entry name" value="GAF"/>
    <property type="match status" value="1"/>
</dbReference>
<dbReference type="SUPFAM" id="SSF55781">
    <property type="entry name" value="GAF domain-like"/>
    <property type="match status" value="1"/>
</dbReference>
<dbReference type="PROSITE" id="PS50887">
    <property type="entry name" value="GGDEF"/>
    <property type="match status" value="1"/>
</dbReference>
<evidence type="ECO:0000313" key="3">
    <source>
        <dbReference type="Proteomes" id="UP000662818"/>
    </source>
</evidence>
<keyword evidence="3" id="KW-1185">Reference proteome</keyword>
<proteinExistence type="predicted"/>
<dbReference type="RefSeq" id="WP_207006938.1">
    <property type="nucleotide sequence ID" value="NZ_CP022295.1"/>
</dbReference>
<accession>A0ABX7PRJ8</accession>
<dbReference type="Gene3D" id="3.30.70.270">
    <property type="match status" value="1"/>
</dbReference>
<evidence type="ECO:0000313" key="2">
    <source>
        <dbReference type="EMBL" id="QSR28240.1"/>
    </source>
</evidence>
<dbReference type="InterPro" id="IPR029787">
    <property type="entry name" value="Nucleotide_cyclase"/>
</dbReference>
<dbReference type="PANTHER" id="PTHR45138">
    <property type="entry name" value="REGULATORY COMPONENTS OF SENSORY TRANSDUCTION SYSTEM"/>
    <property type="match status" value="1"/>
</dbReference>
<gene>
    <name evidence="2" type="ORF">CFH99_21695</name>
</gene>
<dbReference type="InterPro" id="IPR043128">
    <property type="entry name" value="Rev_trsase/Diguanyl_cyclase"/>
</dbReference>
<dbReference type="CDD" id="cd01949">
    <property type="entry name" value="GGDEF"/>
    <property type="match status" value="1"/>
</dbReference>
<dbReference type="Pfam" id="PF01590">
    <property type="entry name" value="GAF"/>
    <property type="match status" value="1"/>
</dbReference>
<reference evidence="2 3" key="1">
    <citation type="submission" date="2017-06" db="EMBL/GenBank/DDBJ databases">
        <title>Complete Genome Sequence of the Soil Carbazole-Degrading Bacterium Nocardioides aromaticivorans IC177.</title>
        <authorList>
            <person name="Vejarano F."/>
            <person name="Suzuki-Minakuchi C."/>
            <person name="Ohtsubo Y."/>
            <person name="Tsuda M."/>
            <person name="Okada K."/>
            <person name="Nojiri H."/>
        </authorList>
    </citation>
    <scope>NUCLEOTIDE SEQUENCE [LARGE SCALE GENOMIC DNA]</scope>
    <source>
        <strain evidence="2 3">IC177</strain>
    </source>
</reference>
<dbReference type="Gene3D" id="3.30.450.40">
    <property type="match status" value="1"/>
</dbReference>
<dbReference type="Pfam" id="PF00990">
    <property type="entry name" value="GGDEF"/>
    <property type="match status" value="1"/>
</dbReference>
<dbReference type="PANTHER" id="PTHR45138:SF9">
    <property type="entry name" value="DIGUANYLATE CYCLASE DGCM-RELATED"/>
    <property type="match status" value="1"/>
</dbReference>
<protein>
    <recommendedName>
        <fullName evidence="1">GGDEF domain-containing protein</fullName>
    </recommendedName>
</protein>
<dbReference type="EMBL" id="CP022295">
    <property type="protein sequence ID" value="QSR28240.1"/>
    <property type="molecule type" value="Genomic_DNA"/>
</dbReference>
<organism evidence="2 3">
    <name type="scientific">Nocardioides aromaticivorans</name>
    <dbReference type="NCBI Taxonomy" id="200618"/>
    <lineage>
        <taxon>Bacteria</taxon>
        <taxon>Bacillati</taxon>
        <taxon>Actinomycetota</taxon>
        <taxon>Actinomycetes</taxon>
        <taxon>Propionibacteriales</taxon>
        <taxon>Nocardioidaceae</taxon>
        <taxon>Nocardioides</taxon>
    </lineage>
</organism>
<name>A0ABX7PRJ8_9ACTN</name>
<feature type="domain" description="GGDEF" evidence="1">
    <location>
        <begin position="204"/>
        <end position="321"/>
    </location>
</feature>
<dbReference type="InterPro" id="IPR050469">
    <property type="entry name" value="Diguanylate_Cyclase"/>
</dbReference>
<dbReference type="SUPFAM" id="SSF55073">
    <property type="entry name" value="Nucleotide cyclase"/>
    <property type="match status" value="1"/>
</dbReference>